<protein>
    <submittedName>
        <fullName evidence="1">Uncharacterized protein</fullName>
    </submittedName>
</protein>
<evidence type="ECO:0000313" key="1">
    <source>
        <dbReference type="EMBL" id="EDN82244.1"/>
    </source>
</evidence>
<dbReference type="HOGENOM" id="CLU_2551488_0_0_11"/>
<dbReference type="EMBL" id="AAXD02000074">
    <property type="protein sequence ID" value="EDN82244.1"/>
    <property type="molecule type" value="Genomic_DNA"/>
</dbReference>
<sequence>MLTFLVEAVSFNYHLVVYYDLGDFTNRRSACRAYCGHRLYGRFCNDSSGCRIGSARICGRVVPRTWRLPTRSGFSVGGFQTP</sequence>
<comment type="caution">
    <text evidence="1">The sequence shown here is derived from an EMBL/GenBank/DDBJ whole genome shotgun (WGS) entry which is preliminary data.</text>
</comment>
<dbReference type="AlphaFoldDB" id="A7A929"/>
<proteinExistence type="predicted"/>
<reference evidence="1 2" key="1">
    <citation type="submission" date="2007-04" db="EMBL/GenBank/DDBJ databases">
        <authorList>
            <person name="Fulton L."/>
            <person name="Clifton S."/>
            <person name="Fulton B."/>
            <person name="Xu J."/>
            <person name="Minx P."/>
            <person name="Pepin K.H."/>
            <person name="Johnson M."/>
            <person name="Thiruvilangam P."/>
            <person name="Bhonagiri V."/>
            <person name="Nash W.E."/>
            <person name="Mardis E.R."/>
            <person name="Wilson R.K."/>
        </authorList>
    </citation>
    <scope>NUCLEOTIDE SEQUENCE [LARGE SCALE GENOMIC DNA]</scope>
    <source>
        <strain evidence="1 2">L2-32</strain>
    </source>
</reference>
<name>A7A929_BIFAD</name>
<reference evidence="1 2" key="2">
    <citation type="submission" date="2007-05" db="EMBL/GenBank/DDBJ databases">
        <title>Draft genome sequence of Bifidobacterium adolescentis (L2-32).</title>
        <authorList>
            <person name="Sudarsanam P."/>
            <person name="Ley R."/>
            <person name="Guruge J."/>
            <person name="Turnbaugh P.J."/>
            <person name="Mahowald M."/>
            <person name="Liep D."/>
            <person name="Gordon J."/>
        </authorList>
    </citation>
    <scope>NUCLEOTIDE SEQUENCE [LARGE SCALE GENOMIC DNA]</scope>
    <source>
        <strain evidence="1 2">L2-32</strain>
    </source>
</reference>
<gene>
    <name evidence="1" type="ORF">BIFADO_02372</name>
</gene>
<organism evidence="1 2">
    <name type="scientific">Bifidobacterium adolescentis L2-32</name>
    <dbReference type="NCBI Taxonomy" id="411481"/>
    <lineage>
        <taxon>Bacteria</taxon>
        <taxon>Bacillati</taxon>
        <taxon>Actinomycetota</taxon>
        <taxon>Actinomycetes</taxon>
        <taxon>Bifidobacteriales</taxon>
        <taxon>Bifidobacteriaceae</taxon>
        <taxon>Bifidobacterium</taxon>
    </lineage>
</organism>
<dbReference type="Proteomes" id="UP000003773">
    <property type="component" value="Unassembled WGS sequence"/>
</dbReference>
<accession>A7A929</accession>
<evidence type="ECO:0000313" key="2">
    <source>
        <dbReference type="Proteomes" id="UP000003773"/>
    </source>
</evidence>